<organism evidence="2 3">
    <name type="scientific">Corallococcus sicarius</name>
    <dbReference type="NCBI Taxonomy" id="2316726"/>
    <lineage>
        <taxon>Bacteria</taxon>
        <taxon>Pseudomonadati</taxon>
        <taxon>Myxococcota</taxon>
        <taxon>Myxococcia</taxon>
        <taxon>Myxococcales</taxon>
        <taxon>Cystobacterineae</taxon>
        <taxon>Myxococcaceae</taxon>
        <taxon>Corallococcus</taxon>
    </lineage>
</organism>
<dbReference type="Pfam" id="PF17186">
    <property type="entry name" value="Lipocalin_9"/>
    <property type="match status" value="1"/>
</dbReference>
<proteinExistence type="predicted"/>
<comment type="caution">
    <text evidence="2">The sequence shown here is derived from an EMBL/GenBank/DDBJ whole genome shotgun (WGS) entry which is preliminary data.</text>
</comment>
<name>A0A3A8N634_9BACT</name>
<dbReference type="EMBL" id="RAWG01000226">
    <property type="protein sequence ID" value="RKH37711.1"/>
    <property type="molecule type" value="Genomic_DNA"/>
</dbReference>
<dbReference type="AlphaFoldDB" id="A0A3A8N634"/>
<reference evidence="3" key="1">
    <citation type="submission" date="2018-09" db="EMBL/GenBank/DDBJ databases">
        <authorList>
            <person name="Livingstone P.G."/>
            <person name="Whitworth D.E."/>
        </authorList>
    </citation>
    <scope>NUCLEOTIDE SEQUENCE [LARGE SCALE GENOMIC DNA]</scope>
    <source>
        <strain evidence="3">CA040B</strain>
    </source>
</reference>
<evidence type="ECO:0000313" key="3">
    <source>
        <dbReference type="Proteomes" id="UP000273405"/>
    </source>
</evidence>
<sequence length="401" mass="43812">MGRGLVIGVVVVLAALGVAVGVVMRDTEEALLDGSGTMTVASALGGGDGGMEGYTRAVEPRPFRFPEDHGPHPDFRTEWWYWTGNLETEDGRAFGYQFTVFRSALAPEKPERGSAWGTRQIAMAHFTVTDVSAGRFHVTERFSRAALGLAGAEGSPFRVWVQDWDVRSEGTASTWPMRLRAQGDGVTLDLVMDEGKPPVLQGDRGLSQKGAEKGNASYYYSMTRMPSRGTVSVGGQTVSVKGESWMDREWSTSALGPDLVGWDWFALQLSDGSELMNYQLRDKAGKADPFSAGAWVPATGESVHLTREDVKLEVLATWKSPRGGEYPARWRISVPKLSLDLTVTPKLENQELPVSVRYWEGAVSLEGTREGKPVQGRGYVELTGYADAPRSEDVTTRSRTP</sequence>
<dbReference type="Gene3D" id="2.40.370.10">
    <property type="entry name" value="AttH-like domain"/>
    <property type="match status" value="2"/>
</dbReference>
<dbReference type="InterPro" id="IPR023374">
    <property type="entry name" value="AttH-like_dom_sf"/>
</dbReference>
<protein>
    <submittedName>
        <fullName evidence="2">Carotenoid 1,2-hydratase</fullName>
    </submittedName>
</protein>
<evidence type="ECO:0000313" key="2">
    <source>
        <dbReference type="EMBL" id="RKH37711.1"/>
    </source>
</evidence>
<evidence type="ECO:0000259" key="1">
    <source>
        <dbReference type="Pfam" id="PF07143"/>
    </source>
</evidence>
<keyword evidence="3" id="KW-1185">Reference proteome</keyword>
<dbReference type="OrthoDB" id="9770826at2"/>
<gene>
    <name evidence="2" type="ORF">D7X12_28645</name>
</gene>
<dbReference type="SUPFAM" id="SSF159245">
    <property type="entry name" value="AttH-like"/>
    <property type="match status" value="1"/>
</dbReference>
<dbReference type="Proteomes" id="UP000273405">
    <property type="component" value="Unassembled WGS sequence"/>
</dbReference>
<accession>A0A3A8N634</accession>
<dbReference type="InterPro" id="IPR010791">
    <property type="entry name" value="AttH_dom"/>
</dbReference>
<dbReference type="PANTHER" id="PTHR38591">
    <property type="entry name" value="HYDROLASE"/>
    <property type="match status" value="1"/>
</dbReference>
<dbReference type="PANTHER" id="PTHR38591:SF1">
    <property type="entry name" value="BLL1000 PROTEIN"/>
    <property type="match status" value="1"/>
</dbReference>
<dbReference type="RefSeq" id="WP_120628438.1">
    <property type="nucleotide sequence ID" value="NZ_RAWG01000226.1"/>
</dbReference>
<feature type="domain" description="AttH" evidence="1">
    <location>
        <begin position="77"/>
        <end position="252"/>
    </location>
</feature>
<dbReference type="Pfam" id="PF07143">
    <property type="entry name" value="CrtC"/>
    <property type="match status" value="1"/>
</dbReference>